<dbReference type="RefSeq" id="WP_290358358.1">
    <property type="nucleotide sequence ID" value="NZ_JAUHHC010000002.1"/>
</dbReference>
<protein>
    <submittedName>
        <fullName evidence="1">Uncharacterized protein</fullName>
    </submittedName>
</protein>
<accession>A0ABT8DSN6</accession>
<sequence>MTTVFCGNETVQQDLDLHGHLVSEWMAAKTPKRHEPQNEVWLLNFELLHKPDAAICCPARKAVTLPDQARQVESHRFPQRCGTPKYHFRWIA</sequence>
<comment type="caution">
    <text evidence="1">The sequence shown here is derived from an EMBL/GenBank/DDBJ whole genome shotgun (WGS) entry which is preliminary data.</text>
</comment>
<gene>
    <name evidence="1" type="ORF">QWJ38_07075</name>
</gene>
<proteinExistence type="predicted"/>
<keyword evidence="2" id="KW-1185">Reference proteome</keyword>
<organism evidence="1 2">
    <name type="scientific">Roseateles violae</name>
    <dbReference type="NCBI Taxonomy" id="3058042"/>
    <lineage>
        <taxon>Bacteria</taxon>
        <taxon>Pseudomonadati</taxon>
        <taxon>Pseudomonadota</taxon>
        <taxon>Betaproteobacteria</taxon>
        <taxon>Burkholderiales</taxon>
        <taxon>Sphaerotilaceae</taxon>
        <taxon>Roseateles</taxon>
    </lineage>
</organism>
<reference evidence="1 2" key="1">
    <citation type="submission" date="2023-06" db="EMBL/GenBank/DDBJ databases">
        <title>Pelomonas sp. PFR6 16S ribosomal RNA gene Genome sequencing and assembly.</title>
        <authorList>
            <person name="Woo H."/>
        </authorList>
    </citation>
    <scope>NUCLEOTIDE SEQUENCE [LARGE SCALE GENOMIC DNA]</scope>
    <source>
        <strain evidence="1 2">PFR6</strain>
    </source>
</reference>
<name>A0ABT8DSN6_9BURK</name>
<dbReference type="Proteomes" id="UP001228044">
    <property type="component" value="Unassembled WGS sequence"/>
</dbReference>
<dbReference type="EMBL" id="JAUHHC010000002">
    <property type="protein sequence ID" value="MDN3920040.1"/>
    <property type="molecule type" value="Genomic_DNA"/>
</dbReference>
<evidence type="ECO:0000313" key="2">
    <source>
        <dbReference type="Proteomes" id="UP001228044"/>
    </source>
</evidence>
<evidence type="ECO:0000313" key="1">
    <source>
        <dbReference type="EMBL" id="MDN3920040.1"/>
    </source>
</evidence>